<accession>N6VTR3</accession>
<dbReference type="STRING" id="626887.J057_19155"/>
<protein>
    <submittedName>
        <fullName evidence="1">MECDP-synthase</fullName>
    </submittedName>
</protein>
<dbReference type="EMBL" id="APLQ01000014">
    <property type="protein sequence ID" value="ENO13545.1"/>
    <property type="molecule type" value="Genomic_DNA"/>
</dbReference>
<dbReference type="InterPro" id="IPR029058">
    <property type="entry name" value="AB_hydrolase_fold"/>
</dbReference>
<dbReference type="Gene3D" id="3.40.50.1820">
    <property type="entry name" value="alpha/beta hydrolase"/>
    <property type="match status" value="1"/>
</dbReference>
<dbReference type="eggNOG" id="COG1073">
    <property type="taxonomic scope" value="Bacteria"/>
</dbReference>
<dbReference type="PATRIC" id="fig|626887.3.peg.3823"/>
<proteinExistence type="predicted"/>
<dbReference type="Proteomes" id="UP000013165">
    <property type="component" value="Unassembled WGS sequence"/>
</dbReference>
<gene>
    <name evidence="1" type="ORF">J057_19155</name>
</gene>
<dbReference type="PROSITE" id="PS51257">
    <property type="entry name" value="PROKAR_LIPOPROTEIN"/>
    <property type="match status" value="1"/>
</dbReference>
<sequence>MFKKTLISLAVASSVGLSGCLDDGSSGKNANPDYDITDTTIDRSLVRPLYNPNPLVSDAEFPINSDLILLLGASQSANFDFTGTSSGTSPADDAVRRLGGFSTSGAFNVRFDGSLDPNTVALNQTVFLLPLNVKPAVASAPNALPPTNPSGINSDNPFSTDPDVQPNVRVEVVSLDGGQNNAIRIVPLEPLAEDQKFLVTVTTGVKGANGKPIDRAVQDKALADGELGNPALGTVKTLLQSLDSLGNGFLKARGIPGSSAISYTFTTNSEMDVLRAMTAPAAAIPSDANGATYLTALGQKIAFTAQLKAVRDNYPTLNFSELTAKLAELGEKAAKLQADPSYANSLTTQELQAITALGQAQAIQPNIEAAITSQVATTIHVPQPRPSFFYPSEPASTLATIQGIAATDPGNSIVAAATQVRVSQGAIALPYFQQLPGDGGAGIVNGSWTGSTDLEANLNDELTGGGSPIFQFLRDTDGKLNVNGYFPFPQQRATVTVPIVAYHPAIEDSGTPQPERPASCVDANLPNGVTIFQHGITVDRSVSMLPGILLANQACQTVIAIDQPLHGLAGDSAGTVAGLDPLDSQALKNTVNAVISGGVPQQTEDALKALINADYIGERHFYYTANSQLQPVEANLSSVSSGSLFINPLNMANSRDNLRQGVVDLLNVAASTQTFALDGTAGVLAGSEVNFVGHSLGGISGTTFASLSNNTVLNATLNGLYDQNPATASFDYPAMFSVSLHNTGGQVTRLIENSPALSSRILGGLAAQGVSQGSADFENFFYIFQSVMDSTDPVSFAKDLGTSTRNILISEVVGDDTVPNEANVNPLGNAFSAPLAGTEPLMALIDLGSEGNSGILANGTGVSLVTSNSSANQGALPAASFFAGDNPCADANHGTFVGPQTQADPEDLRCPGGSNTVAAFAEMVRQTALTINDVPVLTTTAPGNVANLNVLGSSDTVENALDQDE</sequence>
<dbReference type="AlphaFoldDB" id="N6VTR3"/>
<comment type="caution">
    <text evidence="1">The sequence shown here is derived from an EMBL/GenBank/DDBJ whole genome shotgun (WGS) entry which is preliminary data.</text>
</comment>
<evidence type="ECO:0000313" key="1">
    <source>
        <dbReference type="EMBL" id="ENO13545.1"/>
    </source>
</evidence>
<dbReference type="RefSeq" id="WP_004581766.1">
    <property type="nucleotide sequence ID" value="NZ_AP028878.1"/>
</dbReference>
<dbReference type="HOGENOM" id="CLU_010857_0_0_6"/>
<evidence type="ECO:0000313" key="2">
    <source>
        <dbReference type="Proteomes" id="UP000013165"/>
    </source>
</evidence>
<name>N6VTR3_9GAMM</name>
<keyword evidence="2" id="KW-1185">Reference proteome</keyword>
<reference evidence="1 2" key="1">
    <citation type="journal article" date="2013" name="Genome Announc.">
        <title>Genome Sequence of the Polycyclic Aromatic Hydrocarbon-Degrading Bacterium Strain Marinobacter nanhaiticus D15-8WT.</title>
        <authorList>
            <person name="Cui Z."/>
            <person name="Gao W."/>
            <person name="Li Q."/>
            <person name="Xu G."/>
            <person name="Zheng L."/>
        </authorList>
    </citation>
    <scope>NUCLEOTIDE SEQUENCE [LARGE SCALE GENOMIC DNA]</scope>
    <source>
        <strain evidence="1 2">D15-8W</strain>
    </source>
</reference>
<dbReference type="OrthoDB" id="5477453at2"/>
<organism evidence="1 2">
    <name type="scientific">Marinobacter nanhaiticus D15-8W</name>
    <dbReference type="NCBI Taxonomy" id="626887"/>
    <lineage>
        <taxon>Bacteria</taxon>
        <taxon>Pseudomonadati</taxon>
        <taxon>Pseudomonadota</taxon>
        <taxon>Gammaproteobacteria</taxon>
        <taxon>Pseudomonadales</taxon>
        <taxon>Marinobacteraceae</taxon>
        <taxon>Marinobacter</taxon>
    </lineage>
</organism>